<protein>
    <submittedName>
        <fullName evidence="1">Uncharacterized protein</fullName>
    </submittedName>
</protein>
<dbReference type="KEGG" id="nod:FOH10_23825"/>
<name>A0A516NQX5_9NOCA</name>
<proteinExistence type="predicted"/>
<gene>
    <name evidence="1" type="ORF">FOH10_23825</name>
</gene>
<dbReference type="RefSeq" id="WP_143982399.1">
    <property type="nucleotide sequence ID" value="NZ_CP041695.1"/>
</dbReference>
<dbReference type="EMBL" id="CP041695">
    <property type="protein sequence ID" value="QDP81294.1"/>
    <property type="molecule type" value="Genomic_DNA"/>
</dbReference>
<organism evidence="1 2">
    <name type="scientific">Nocardia otitidiscaviarum</name>
    <dbReference type="NCBI Taxonomy" id="1823"/>
    <lineage>
        <taxon>Bacteria</taxon>
        <taxon>Bacillati</taxon>
        <taxon>Actinomycetota</taxon>
        <taxon>Actinomycetes</taxon>
        <taxon>Mycobacteriales</taxon>
        <taxon>Nocardiaceae</taxon>
        <taxon>Nocardia</taxon>
    </lineage>
</organism>
<accession>A0A516NQX5</accession>
<dbReference type="GeneID" id="80335392"/>
<sequence>MYVEELFLLVGFAEGELGEAVFAEADRQARDVPGLPLAVLRSAIAAADKVGDQFRVEHYQKLHDAEQRRTDAELAPFTRDARVLPNQTNAYERTVVRLCKGGKLSERLPAWMSLGHRTSLLVKRRNP</sequence>
<dbReference type="Proteomes" id="UP000317039">
    <property type="component" value="Chromosome"/>
</dbReference>
<evidence type="ECO:0000313" key="2">
    <source>
        <dbReference type="Proteomes" id="UP000317039"/>
    </source>
</evidence>
<reference evidence="1 2" key="1">
    <citation type="submission" date="2019-07" db="EMBL/GenBank/DDBJ databases">
        <title>Complete Genome Sequence and Methylome Analysis of Nocardia otitidis-caviarum NEB252.</title>
        <authorList>
            <person name="Fomenkov A."/>
            <person name="Anton B.P."/>
            <person name="Vincze T."/>
            <person name="Roberts R.J."/>
        </authorList>
    </citation>
    <scope>NUCLEOTIDE SEQUENCE [LARGE SCALE GENOMIC DNA]</scope>
    <source>
        <strain evidence="1 2">NEB252</strain>
    </source>
</reference>
<evidence type="ECO:0000313" key="1">
    <source>
        <dbReference type="EMBL" id="QDP81294.1"/>
    </source>
</evidence>
<dbReference type="AlphaFoldDB" id="A0A516NQX5"/>